<dbReference type="AlphaFoldDB" id="A0A397AMY5"/>
<evidence type="ECO:0000313" key="5">
    <source>
        <dbReference type="Proteomes" id="UP000265716"/>
    </source>
</evidence>
<evidence type="ECO:0000313" key="2">
    <source>
        <dbReference type="EMBL" id="RHY07654.1"/>
    </source>
</evidence>
<proteinExistence type="predicted"/>
<gene>
    <name evidence="2" type="ORF">DYB36_000369</name>
    <name evidence="3" type="ORF">DYB38_008703</name>
</gene>
<evidence type="ECO:0000313" key="4">
    <source>
        <dbReference type="Proteomes" id="UP000265427"/>
    </source>
</evidence>
<feature type="compositionally biased region" description="Basic and acidic residues" evidence="1">
    <location>
        <begin position="178"/>
        <end position="193"/>
    </location>
</feature>
<dbReference type="Proteomes" id="UP000265427">
    <property type="component" value="Unassembled WGS sequence"/>
</dbReference>
<reference evidence="4 5" key="1">
    <citation type="submission" date="2018-08" db="EMBL/GenBank/DDBJ databases">
        <title>Aphanomyces genome sequencing and annotation.</title>
        <authorList>
            <person name="Minardi D."/>
            <person name="Oidtmann B."/>
            <person name="Van Der Giezen M."/>
            <person name="Studholme D.J."/>
        </authorList>
    </citation>
    <scope>NUCLEOTIDE SEQUENCE [LARGE SCALE GENOMIC DNA]</scope>
    <source>
        <strain evidence="2 4">Kv</strain>
        <strain evidence="3 5">SA</strain>
    </source>
</reference>
<feature type="compositionally biased region" description="Basic and acidic residues" evidence="1">
    <location>
        <begin position="152"/>
        <end position="163"/>
    </location>
</feature>
<protein>
    <submittedName>
        <fullName evidence="2">Uncharacterized protein</fullName>
    </submittedName>
</protein>
<organism evidence="2 4">
    <name type="scientific">Aphanomyces astaci</name>
    <name type="common">Crayfish plague agent</name>
    <dbReference type="NCBI Taxonomy" id="112090"/>
    <lineage>
        <taxon>Eukaryota</taxon>
        <taxon>Sar</taxon>
        <taxon>Stramenopiles</taxon>
        <taxon>Oomycota</taxon>
        <taxon>Saprolegniomycetes</taxon>
        <taxon>Saprolegniales</taxon>
        <taxon>Verrucalvaceae</taxon>
        <taxon>Aphanomyces</taxon>
    </lineage>
</organism>
<accession>A0A397AMY5</accession>
<dbReference type="EMBL" id="QUSZ01005923">
    <property type="protein sequence ID" value="RHY07654.1"/>
    <property type="molecule type" value="Genomic_DNA"/>
</dbReference>
<name>A0A397AMY5_APHAT</name>
<sequence>MPFLHIHIRMSLLAADYSDSDSSSASDNEEVAPVVLPVKKTPTIVLPRVDDIFKETKTPSFLVKPKKASLDTFDIDKESLTKLPPPPVEWSPSNARVDHEDEQTASSAKLGSMYEFPGVDQGIPKRTKHLPRQQQKNASDHHGHKRKGANADTDKASGKDRVKQQRLKGQSGIGSDFKSWKSETEMKMRQGFD</sequence>
<evidence type="ECO:0000313" key="3">
    <source>
        <dbReference type="EMBL" id="RHY71360.1"/>
    </source>
</evidence>
<dbReference type="EMBL" id="QUTC01003160">
    <property type="protein sequence ID" value="RHY71360.1"/>
    <property type="molecule type" value="Genomic_DNA"/>
</dbReference>
<dbReference type="VEuPathDB" id="FungiDB:H257_02216"/>
<evidence type="ECO:0000256" key="1">
    <source>
        <dbReference type="SAM" id="MobiDB-lite"/>
    </source>
</evidence>
<feature type="region of interest" description="Disordered" evidence="1">
    <location>
        <begin position="77"/>
        <end position="193"/>
    </location>
</feature>
<dbReference type="Proteomes" id="UP000265716">
    <property type="component" value="Unassembled WGS sequence"/>
</dbReference>
<comment type="caution">
    <text evidence="2">The sequence shown here is derived from an EMBL/GenBank/DDBJ whole genome shotgun (WGS) entry which is preliminary data.</text>
</comment>